<sequence>MKKTALSLVILGSLSAAHAAQRPNIVFVFNDDHTRQAIGAYNDRFEMLDPTPNIDKMAEQGMRFDRAYVGNSICAPSRATVLTGKHSHKNGKFNNQKDNVFDHDQQTFPKLLQQGGYKTALIGKTHLGHGWGGFDHLDYFPMGGDYYNPIFTGHNNKRTQVEGYVTDVIMERGIDWMESQRQSGEPFMLALWNKAPHREFLPAIRHADKWHDIELPLPATLYDDYENRPAAAMQTMHIDHNLGFWYDLKVLEMEDPKDGTQMGGTRWHQRMTDAQRSAWDAKRKPMDDAFLAQKLTGNELFEWKYQRYVKDYLRTSYAIDESIGELMEYLEKSGLAENTIIVYSSDQGFFLGEHGWYDKRFMYEESYSTPLIVRWPAAVKAGSVNADLVQNIDFAPTFLDLAGVDIPEDVQGKSLVPLFKGETPEDWRKSLYYHYVDEAHDVRPHEGVSTDQFKLIRFYGKDFEDGEFWEFYDNQRDPEEINNAIDNPEYKLEIKRLKKELAKLRKKYEVPDGWPALESQ</sequence>
<dbReference type="Pfam" id="PF16347">
    <property type="entry name" value="SGSH_C"/>
    <property type="match status" value="1"/>
</dbReference>
<dbReference type="CDD" id="cd16031">
    <property type="entry name" value="G6S_like"/>
    <property type="match status" value="1"/>
</dbReference>
<reference evidence="6" key="1">
    <citation type="journal article" date="2019" name="Int. J. Syst. Evol. Microbiol.">
        <title>The Global Catalogue of Microorganisms (GCM) 10K type strain sequencing project: providing services to taxonomists for standard genome sequencing and annotation.</title>
        <authorList>
            <consortium name="The Broad Institute Genomics Platform"/>
            <consortium name="The Broad Institute Genome Sequencing Center for Infectious Disease"/>
            <person name="Wu L."/>
            <person name="Ma J."/>
        </authorList>
    </citation>
    <scope>NUCLEOTIDE SEQUENCE [LARGE SCALE GENOMIC DNA]</scope>
    <source>
        <strain evidence="6">JCM 18401</strain>
    </source>
</reference>
<comment type="similarity">
    <text evidence="1">Belongs to the sulfatase family.</text>
</comment>
<keyword evidence="2" id="KW-0378">Hydrolase</keyword>
<name>A0ABP9FI00_9GAMM</name>
<dbReference type="RefSeq" id="WP_345337325.1">
    <property type="nucleotide sequence ID" value="NZ_BAABJZ010000105.1"/>
</dbReference>
<gene>
    <name evidence="5" type="ORF">GCM10023333_40460</name>
</gene>
<dbReference type="InterPro" id="IPR017850">
    <property type="entry name" value="Alkaline_phosphatase_core_sf"/>
</dbReference>
<dbReference type="EMBL" id="BAABJZ010000105">
    <property type="protein sequence ID" value="GAA4902286.1"/>
    <property type="molecule type" value="Genomic_DNA"/>
</dbReference>
<dbReference type="Gene3D" id="3.40.720.10">
    <property type="entry name" value="Alkaline Phosphatase, subunit A"/>
    <property type="match status" value="1"/>
</dbReference>
<dbReference type="InterPro" id="IPR032506">
    <property type="entry name" value="SGSH_C"/>
</dbReference>
<dbReference type="InterPro" id="IPR024607">
    <property type="entry name" value="Sulfatase_CS"/>
</dbReference>
<accession>A0ABP9FI00</accession>
<feature type="signal peptide" evidence="3">
    <location>
        <begin position="1"/>
        <end position="19"/>
    </location>
</feature>
<evidence type="ECO:0000313" key="5">
    <source>
        <dbReference type="EMBL" id="GAA4902286.1"/>
    </source>
</evidence>
<dbReference type="Proteomes" id="UP001499988">
    <property type="component" value="Unassembled WGS sequence"/>
</dbReference>
<proteinExistence type="inferred from homology"/>
<dbReference type="PROSITE" id="PS00523">
    <property type="entry name" value="SULFATASE_1"/>
    <property type="match status" value="1"/>
</dbReference>
<evidence type="ECO:0000256" key="3">
    <source>
        <dbReference type="SAM" id="SignalP"/>
    </source>
</evidence>
<feature type="chain" id="PRO_5045510410" evidence="3">
    <location>
        <begin position="20"/>
        <end position="520"/>
    </location>
</feature>
<feature type="domain" description="N-sulphoglucosamine sulphohydrolase C-terminal" evidence="4">
    <location>
        <begin position="352"/>
        <end position="507"/>
    </location>
</feature>
<evidence type="ECO:0000256" key="1">
    <source>
        <dbReference type="ARBA" id="ARBA00008779"/>
    </source>
</evidence>
<keyword evidence="3" id="KW-0732">Signal</keyword>
<protein>
    <submittedName>
        <fullName evidence="5">Sulfatase</fullName>
    </submittedName>
</protein>
<dbReference type="PANTHER" id="PTHR43108">
    <property type="entry name" value="N-ACETYLGLUCOSAMINE-6-SULFATASE FAMILY MEMBER"/>
    <property type="match status" value="1"/>
</dbReference>
<dbReference type="PANTHER" id="PTHR43108:SF6">
    <property type="entry name" value="N-SULPHOGLUCOSAMINE SULPHOHYDROLASE"/>
    <property type="match status" value="1"/>
</dbReference>
<evidence type="ECO:0000259" key="4">
    <source>
        <dbReference type="Pfam" id="PF16347"/>
    </source>
</evidence>
<organism evidence="5 6">
    <name type="scientific">Ferrimonas pelagia</name>
    <dbReference type="NCBI Taxonomy" id="1177826"/>
    <lineage>
        <taxon>Bacteria</taxon>
        <taxon>Pseudomonadati</taxon>
        <taxon>Pseudomonadota</taxon>
        <taxon>Gammaproteobacteria</taxon>
        <taxon>Alteromonadales</taxon>
        <taxon>Ferrimonadaceae</taxon>
        <taxon>Ferrimonas</taxon>
    </lineage>
</organism>
<evidence type="ECO:0000256" key="2">
    <source>
        <dbReference type="ARBA" id="ARBA00022801"/>
    </source>
</evidence>
<dbReference type="SUPFAM" id="SSF53649">
    <property type="entry name" value="Alkaline phosphatase-like"/>
    <property type="match status" value="1"/>
</dbReference>
<evidence type="ECO:0000313" key="6">
    <source>
        <dbReference type="Proteomes" id="UP001499988"/>
    </source>
</evidence>
<comment type="caution">
    <text evidence="5">The sequence shown here is derived from an EMBL/GenBank/DDBJ whole genome shotgun (WGS) entry which is preliminary data.</text>
</comment>
<keyword evidence="6" id="KW-1185">Reference proteome</keyword>